<evidence type="ECO:0000256" key="1">
    <source>
        <dbReference type="ARBA" id="ARBA00011063"/>
    </source>
</evidence>
<dbReference type="InterPro" id="IPR017867">
    <property type="entry name" value="Tyr_phospatase_low_mol_wt"/>
</dbReference>
<reference evidence="6" key="1">
    <citation type="submission" date="2021-04" db="EMBL/GenBank/DDBJ databases">
        <title>Genome seq and assembly of Bacillus sp.</title>
        <authorList>
            <person name="Chhetri G."/>
        </authorList>
    </citation>
    <scope>NUCLEOTIDE SEQUENCE</scope>
    <source>
        <strain evidence="6">RG28</strain>
    </source>
</reference>
<dbReference type="PANTHER" id="PTHR11717:SF31">
    <property type="entry name" value="LOW MOLECULAR WEIGHT PROTEIN-TYROSINE-PHOSPHATASE ETP-RELATED"/>
    <property type="match status" value="1"/>
</dbReference>
<evidence type="ECO:0000313" key="7">
    <source>
        <dbReference type="Proteomes" id="UP000682134"/>
    </source>
</evidence>
<feature type="active site" description="Proton donor" evidence="4">
    <location>
        <position position="116"/>
    </location>
</feature>
<feature type="active site" evidence="4">
    <location>
        <position position="14"/>
    </location>
</feature>
<comment type="similarity">
    <text evidence="1">Belongs to the low molecular weight phosphotyrosine protein phosphatase family.</text>
</comment>
<sequence>MKKILFVCTGNTCRSPIAEALLKHYSKGEFEVKSAGVFAMDGSKASFNALEALRKKGIEHEHKSQLLTNDLVEWATHVLTMTKGHKQVILSQLETAKDKVFTLYEFVNNEDKDISDPYGGSLQTYEMTLEELDILISKMVE</sequence>
<name>A0A940NM37_9BACI</name>
<dbReference type="Proteomes" id="UP000682134">
    <property type="component" value="Unassembled WGS sequence"/>
</dbReference>
<protein>
    <submittedName>
        <fullName evidence="6">Low molecular weight protein arginine phosphatase</fullName>
    </submittedName>
</protein>
<keyword evidence="7" id="KW-1185">Reference proteome</keyword>
<dbReference type="PRINTS" id="PR00719">
    <property type="entry name" value="LMWPTPASE"/>
</dbReference>
<dbReference type="AlphaFoldDB" id="A0A940NM37"/>
<dbReference type="SMART" id="SM00226">
    <property type="entry name" value="LMWPc"/>
    <property type="match status" value="1"/>
</dbReference>
<accession>A0A940NM37</accession>
<evidence type="ECO:0000313" key="6">
    <source>
        <dbReference type="EMBL" id="MBP0725046.1"/>
    </source>
</evidence>
<dbReference type="CDD" id="cd16344">
    <property type="entry name" value="LMWPAP"/>
    <property type="match status" value="1"/>
</dbReference>
<organism evidence="6 7">
    <name type="scientific">Gottfriedia endophytica</name>
    <dbReference type="NCBI Taxonomy" id="2820819"/>
    <lineage>
        <taxon>Bacteria</taxon>
        <taxon>Bacillati</taxon>
        <taxon>Bacillota</taxon>
        <taxon>Bacilli</taxon>
        <taxon>Bacillales</taxon>
        <taxon>Bacillaceae</taxon>
        <taxon>Gottfriedia</taxon>
    </lineage>
</organism>
<comment type="caution">
    <text evidence="6">The sequence shown here is derived from an EMBL/GenBank/DDBJ whole genome shotgun (WGS) entry which is preliminary data.</text>
</comment>
<dbReference type="EMBL" id="JAGIYQ010000004">
    <property type="protein sequence ID" value="MBP0725046.1"/>
    <property type="molecule type" value="Genomic_DNA"/>
</dbReference>
<gene>
    <name evidence="6" type="ORF">J5Y03_07555</name>
</gene>
<dbReference type="Gene3D" id="3.40.50.2300">
    <property type="match status" value="1"/>
</dbReference>
<keyword evidence="2" id="KW-0378">Hydrolase</keyword>
<dbReference type="RefSeq" id="WP_209404209.1">
    <property type="nucleotide sequence ID" value="NZ_JAGIYQ010000004.1"/>
</dbReference>
<dbReference type="PANTHER" id="PTHR11717">
    <property type="entry name" value="LOW MOLECULAR WEIGHT PROTEIN TYROSINE PHOSPHATASE"/>
    <property type="match status" value="1"/>
</dbReference>
<dbReference type="Pfam" id="PF01451">
    <property type="entry name" value="LMWPc"/>
    <property type="match status" value="1"/>
</dbReference>
<dbReference type="GO" id="GO:0004725">
    <property type="term" value="F:protein tyrosine phosphatase activity"/>
    <property type="evidence" value="ECO:0007669"/>
    <property type="project" value="InterPro"/>
</dbReference>
<feature type="active site" description="Nucleophile" evidence="4">
    <location>
        <position position="8"/>
    </location>
</feature>
<feature type="domain" description="Phosphotyrosine protein phosphatase I" evidence="5">
    <location>
        <begin position="2"/>
        <end position="138"/>
    </location>
</feature>
<evidence type="ECO:0000259" key="5">
    <source>
        <dbReference type="SMART" id="SM00226"/>
    </source>
</evidence>
<evidence type="ECO:0000256" key="2">
    <source>
        <dbReference type="ARBA" id="ARBA00022801"/>
    </source>
</evidence>
<proteinExistence type="inferred from homology"/>
<dbReference type="InterPro" id="IPR050438">
    <property type="entry name" value="LMW_PTPase"/>
</dbReference>
<dbReference type="InterPro" id="IPR036196">
    <property type="entry name" value="Ptyr_pPase_sf"/>
</dbReference>
<dbReference type="InterPro" id="IPR023485">
    <property type="entry name" value="Ptyr_pPase"/>
</dbReference>
<evidence type="ECO:0000256" key="3">
    <source>
        <dbReference type="ARBA" id="ARBA00022912"/>
    </source>
</evidence>
<dbReference type="SUPFAM" id="SSF52788">
    <property type="entry name" value="Phosphotyrosine protein phosphatases I"/>
    <property type="match status" value="1"/>
</dbReference>
<keyword evidence="3" id="KW-0904">Protein phosphatase</keyword>
<evidence type="ECO:0000256" key="4">
    <source>
        <dbReference type="PIRSR" id="PIRSR617867-1"/>
    </source>
</evidence>